<dbReference type="InterPro" id="IPR003593">
    <property type="entry name" value="AAA+_ATPase"/>
</dbReference>
<evidence type="ECO:0000313" key="5">
    <source>
        <dbReference type="Proteomes" id="UP000287866"/>
    </source>
</evidence>
<keyword evidence="2" id="KW-0067">ATP-binding</keyword>
<dbReference type="SUPFAM" id="SSF46894">
    <property type="entry name" value="C-terminal effector domain of the bipartite response regulators"/>
    <property type="match status" value="1"/>
</dbReference>
<reference evidence="4" key="1">
    <citation type="submission" date="2020-03" db="EMBL/GenBank/DDBJ databases">
        <title>Phycicoccus flavus sp. nov., a novel endophytic actinobacterium isolated from branch of Kandelia candel.</title>
        <authorList>
            <person name="Tuo L."/>
        </authorList>
    </citation>
    <scope>NUCLEOTIDE SEQUENCE</scope>
    <source>
        <strain evidence="4">CMS6Z-2</strain>
    </source>
</reference>
<dbReference type="GO" id="GO:0005524">
    <property type="term" value="F:ATP binding"/>
    <property type="evidence" value="ECO:0007669"/>
    <property type="project" value="UniProtKB-KW"/>
</dbReference>
<protein>
    <submittedName>
        <fullName evidence="4">AAA family ATPase</fullName>
    </submittedName>
</protein>
<dbReference type="PRINTS" id="PR00038">
    <property type="entry name" value="HTHLUXR"/>
</dbReference>
<dbReference type="Pfam" id="PF13191">
    <property type="entry name" value="AAA_16"/>
    <property type="match status" value="1"/>
</dbReference>
<dbReference type="GO" id="GO:0004016">
    <property type="term" value="F:adenylate cyclase activity"/>
    <property type="evidence" value="ECO:0007669"/>
    <property type="project" value="TreeGrafter"/>
</dbReference>
<dbReference type="GO" id="GO:0003677">
    <property type="term" value="F:DNA binding"/>
    <property type="evidence" value="ECO:0007669"/>
    <property type="project" value="InterPro"/>
</dbReference>
<dbReference type="Gene3D" id="1.25.40.10">
    <property type="entry name" value="Tetratricopeptide repeat domain"/>
    <property type="match status" value="1"/>
</dbReference>
<dbReference type="Pfam" id="PF14559">
    <property type="entry name" value="TPR_19"/>
    <property type="match status" value="1"/>
</dbReference>
<gene>
    <name evidence="4" type="ORF">EPD83_016425</name>
</gene>
<keyword evidence="1" id="KW-0547">Nucleotide-binding</keyword>
<dbReference type="CDD" id="cd06170">
    <property type="entry name" value="LuxR_C_like"/>
    <property type="match status" value="1"/>
</dbReference>
<dbReference type="AlphaFoldDB" id="A0A8T6R893"/>
<dbReference type="InterPro" id="IPR011990">
    <property type="entry name" value="TPR-like_helical_dom_sf"/>
</dbReference>
<dbReference type="PANTHER" id="PTHR16305">
    <property type="entry name" value="TESTICULAR SOLUBLE ADENYLYL CYCLASE"/>
    <property type="match status" value="1"/>
</dbReference>
<dbReference type="GO" id="GO:0006355">
    <property type="term" value="P:regulation of DNA-templated transcription"/>
    <property type="evidence" value="ECO:0007669"/>
    <property type="project" value="InterPro"/>
</dbReference>
<dbReference type="RefSeq" id="WP_165566873.1">
    <property type="nucleotide sequence ID" value="NZ_SAYU02000068.1"/>
</dbReference>
<dbReference type="SMART" id="SM00382">
    <property type="entry name" value="AAA"/>
    <property type="match status" value="1"/>
</dbReference>
<dbReference type="GO" id="GO:0005737">
    <property type="term" value="C:cytoplasm"/>
    <property type="evidence" value="ECO:0007669"/>
    <property type="project" value="TreeGrafter"/>
</dbReference>
<dbReference type="InterPro" id="IPR027417">
    <property type="entry name" value="P-loop_NTPase"/>
</dbReference>
<dbReference type="EMBL" id="SAYU02000068">
    <property type="protein sequence ID" value="NHA69630.1"/>
    <property type="molecule type" value="Genomic_DNA"/>
</dbReference>
<name>A0A8T6R893_9MICO</name>
<evidence type="ECO:0000256" key="2">
    <source>
        <dbReference type="ARBA" id="ARBA00022840"/>
    </source>
</evidence>
<dbReference type="PROSITE" id="PS50043">
    <property type="entry name" value="HTH_LUXR_2"/>
    <property type="match status" value="1"/>
</dbReference>
<dbReference type="Pfam" id="PF00196">
    <property type="entry name" value="GerE"/>
    <property type="match status" value="1"/>
</dbReference>
<evidence type="ECO:0000259" key="3">
    <source>
        <dbReference type="PROSITE" id="PS50043"/>
    </source>
</evidence>
<accession>A0A8T6R893</accession>
<comment type="caution">
    <text evidence="4">The sequence shown here is derived from an EMBL/GenBank/DDBJ whole genome shotgun (WGS) entry which is preliminary data.</text>
</comment>
<organism evidence="4 5">
    <name type="scientific">Phycicoccus flavus</name>
    <dbReference type="NCBI Taxonomy" id="2502783"/>
    <lineage>
        <taxon>Bacteria</taxon>
        <taxon>Bacillati</taxon>
        <taxon>Actinomycetota</taxon>
        <taxon>Actinomycetes</taxon>
        <taxon>Micrococcales</taxon>
        <taxon>Intrasporangiaceae</taxon>
        <taxon>Phycicoccus</taxon>
    </lineage>
</organism>
<dbReference type="Gene3D" id="1.10.10.10">
    <property type="entry name" value="Winged helix-like DNA-binding domain superfamily/Winged helix DNA-binding domain"/>
    <property type="match status" value="1"/>
</dbReference>
<evidence type="ECO:0000256" key="1">
    <source>
        <dbReference type="ARBA" id="ARBA00022741"/>
    </source>
</evidence>
<proteinExistence type="predicted"/>
<dbReference type="Gene3D" id="3.40.50.300">
    <property type="entry name" value="P-loop containing nucleotide triphosphate hydrolases"/>
    <property type="match status" value="1"/>
</dbReference>
<dbReference type="InterPro" id="IPR036388">
    <property type="entry name" value="WH-like_DNA-bd_sf"/>
</dbReference>
<feature type="domain" description="HTH luxR-type" evidence="3">
    <location>
        <begin position="859"/>
        <end position="924"/>
    </location>
</feature>
<keyword evidence="5" id="KW-1185">Reference proteome</keyword>
<dbReference type="InterPro" id="IPR041664">
    <property type="entry name" value="AAA_16"/>
</dbReference>
<dbReference type="InterPro" id="IPR000792">
    <property type="entry name" value="Tscrpt_reg_LuxR_C"/>
</dbReference>
<dbReference type="InterPro" id="IPR016032">
    <property type="entry name" value="Sig_transdc_resp-reg_C-effctor"/>
</dbReference>
<dbReference type="SMART" id="SM00421">
    <property type="entry name" value="HTH_LUXR"/>
    <property type="match status" value="1"/>
</dbReference>
<dbReference type="SUPFAM" id="SSF52540">
    <property type="entry name" value="P-loop containing nucleoside triphosphate hydrolases"/>
    <property type="match status" value="1"/>
</dbReference>
<sequence>MAAGRLWERGVHLRAAERCLRDARAGRSRALFFVGGAGLGKTALLEGLVRQHAQECWRVVRCRCDVMESSLAFGLVAQVVHALGGWPQEVAAGGGPDEEGAATWFRMLRWVETTARASRDPLLLAIDDLQSADPDSLAFLGFLCRRLTGLPIAVVATSRGWPPPAADLVRALVARDDGVVVDLLPLSRASCAELLAERSGRPVSPRTVDRAWRHSGGNPLLLDLLAVPGAGDPSDPSRPEGVAVPVGGRSLVLSRFSVLSTVGTTWARAAAVLGVGFRPDVVAEVAGLDAAAADRAAEEVWRSGLARDAGQGVNAFVHPLFAQLLYEDLPPSARTRLHGRAFAALVSRGFVDLAAEHAVRGHLAGDARAVEVLTVAGRRALAAGAPATAANRFEQAAHLAGDAGEPELLGDLGRALLRSGRVQEAAAVIARLLETEPPARDRVRALTLLSQARFASGDFDGAGLALRSAAALTGHDAEDDGVLPYVQHALAVLMTRGPAAALAVAEEALDLASRADPGPAARARASWGLLASFCGDPTGLEAARAEAGPLLAAGSTDWAADLRTGSSFIAPFAGASSLAGDFAAAEAAFRTGIEAADSVGAVHDVVGLRIGYGLMLLRTRVEESLAVADGLLSVVDLVPLAEPFARTIRSHALLQDGQQRASAEESQRALAVAVPFGLWQCRLLLHHVEGIGLLRAGRVGEASTTYRELEQRERDLGLAEPCTIHYARHALLAHLLADRPDDAERVLAGLDAAAARLSCPWIVAAASAGRAALARRAGDTARAERHYLLAADTLESGLLPVDRAEVLLEHGTMLRQDGRPREARVLLRSAAEAAGSVGARWLATRAGEELATAGGRRVVRRAPQDLTPQERRVARLAATGASDKDIAASLTVSVRTVRTHLEHIYLKRGIHSRRELMARGEDLED</sequence>
<dbReference type="Proteomes" id="UP000287866">
    <property type="component" value="Unassembled WGS sequence"/>
</dbReference>
<dbReference type="SUPFAM" id="SSF48452">
    <property type="entry name" value="TPR-like"/>
    <property type="match status" value="1"/>
</dbReference>
<dbReference type="PANTHER" id="PTHR16305:SF35">
    <property type="entry name" value="TRANSCRIPTIONAL ACTIVATOR DOMAIN"/>
    <property type="match status" value="1"/>
</dbReference>
<evidence type="ECO:0000313" key="4">
    <source>
        <dbReference type="EMBL" id="NHA69630.1"/>
    </source>
</evidence>